<accession>A0AAD9N7V2</accession>
<proteinExistence type="predicted"/>
<evidence type="ECO:0000256" key="1">
    <source>
        <dbReference type="SAM" id="MobiDB-lite"/>
    </source>
</evidence>
<feature type="transmembrane region" description="Helical" evidence="2">
    <location>
        <begin position="118"/>
        <end position="134"/>
    </location>
</feature>
<feature type="region of interest" description="Disordered" evidence="1">
    <location>
        <begin position="59"/>
        <end position="87"/>
    </location>
</feature>
<feature type="transmembrane region" description="Helical" evidence="2">
    <location>
        <begin position="140"/>
        <end position="159"/>
    </location>
</feature>
<evidence type="ECO:0000313" key="4">
    <source>
        <dbReference type="Proteomes" id="UP001208570"/>
    </source>
</evidence>
<keyword evidence="2" id="KW-1133">Transmembrane helix</keyword>
<reference evidence="3" key="1">
    <citation type="journal article" date="2023" name="Mol. Biol. Evol.">
        <title>Third-Generation Sequencing Reveals the Adaptive Role of the Epigenome in Three Deep-Sea Polychaetes.</title>
        <authorList>
            <person name="Perez M."/>
            <person name="Aroh O."/>
            <person name="Sun Y."/>
            <person name="Lan Y."/>
            <person name="Juniper S.K."/>
            <person name="Young C.R."/>
            <person name="Angers B."/>
            <person name="Qian P.Y."/>
        </authorList>
    </citation>
    <scope>NUCLEOTIDE SEQUENCE</scope>
    <source>
        <strain evidence="3">P08H-3</strain>
    </source>
</reference>
<protein>
    <submittedName>
        <fullName evidence="3">Uncharacterized protein</fullName>
    </submittedName>
</protein>
<keyword evidence="4" id="KW-1185">Reference proteome</keyword>
<name>A0AAD9N7V2_9ANNE</name>
<keyword evidence="2" id="KW-0812">Transmembrane</keyword>
<evidence type="ECO:0000313" key="3">
    <source>
        <dbReference type="EMBL" id="KAK2158261.1"/>
    </source>
</evidence>
<evidence type="ECO:0000256" key="2">
    <source>
        <dbReference type="SAM" id="Phobius"/>
    </source>
</evidence>
<dbReference type="EMBL" id="JAODUP010000174">
    <property type="protein sequence ID" value="KAK2158261.1"/>
    <property type="molecule type" value="Genomic_DNA"/>
</dbReference>
<organism evidence="3 4">
    <name type="scientific">Paralvinella palmiformis</name>
    <dbReference type="NCBI Taxonomy" id="53620"/>
    <lineage>
        <taxon>Eukaryota</taxon>
        <taxon>Metazoa</taxon>
        <taxon>Spiralia</taxon>
        <taxon>Lophotrochozoa</taxon>
        <taxon>Annelida</taxon>
        <taxon>Polychaeta</taxon>
        <taxon>Sedentaria</taxon>
        <taxon>Canalipalpata</taxon>
        <taxon>Terebellida</taxon>
        <taxon>Terebelliformia</taxon>
        <taxon>Alvinellidae</taxon>
        <taxon>Paralvinella</taxon>
    </lineage>
</organism>
<sequence>MNGSSFFHRITAYDAHITAKYDATIPQLALLWIWMTALFLYLIRLPSSVVILCKQGLGGGGSGDDRAPDPGQRKPTENGLDTVESGSTSGVKVVNKVKEATDEKRFSKVKPPPTFKEFLLYVIQLGVILLYFYFSDYVKVVGSGFLALSGFIAVPQLWGNSGEVRRIARGGTTPSGPTGRWIGRKQPLSYMLSRSNRGTVSGALYFTLRNISKRKQASPSSTTQSELHLIISVIE</sequence>
<feature type="transmembrane region" description="Helical" evidence="2">
    <location>
        <begin position="25"/>
        <end position="43"/>
    </location>
</feature>
<keyword evidence="2" id="KW-0472">Membrane</keyword>
<gene>
    <name evidence="3" type="ORF">LSH36_174g08007</name>
</gene>
<dbReference type="Proteomes" id="UP001208570">
    <property type="component" value="Unassembled WGS sequence"/>
</dbReference>
<comment type="caution">
    <text evidence="3">The sequence shown here is derived from an EMBL/GenBank/DDBJ whole genome shotgun (WGS) entry which is preliminary data.</text>
</comment>
<dbReference type="AlphaFoldDB" id="A0AAD9N7V2"/>
<feature type="compositionally biased region" description="Basic and acidic residues" evidence="1">
    <location>
        <begin position="63"/>
        <end position="76"/>
    </location>
</feature>